<evidence type="ECO:0000313" key="2">
    <source>
        <dbReference type="EMBL" id="KAA2244002.1"/>
    </source>
</evidence>
<organism evidence="2 3">
    <name type="scientific">Salinarimonas soli</name>
    <dbReference type="NCBI Taxonomy" id="1638099"/>
    <lineage>
        <taxon>Bacteria</taxon>
        <taxon>Pseudomonadati</taxon>
        <taxon>Pseudomonadota</taxon>
        <taxon>Alphaproteobacteria</taxon>
        <taxon>Hyphomicrobiales</taxon>
        <taxon>Salinarimonadaceae</taxon>
        <taxon>Salinarimonas</taxon>
    </lineage>
</organism>
<dbReference type="InterPro" id="IPR005025">
    <property type="entry name" value="FMN_Rdtase-like_dom"/>
</dbReference>
<comment type="caution">
    <text evidence="2">The sequence shown here is derived from an EMBL/GenBank/DDBJ whole genome shotgun (WGS) entry which is preliminary data.</text>
</comment>
<dbReference type="Gene3D" id="3.40.50.360">
    <property type="match status" value="1"/>
</dbReference>
<keyword evidence="3" id="KW-1185">Reference proteome</keyword>
<dbReference type="PANTHER" id="PTHR30543:SF21">
    <property type="entry name" value="NAD(P)H-DEPENDENT FMN REDUCTASE LOT6"/>
    <property type="match status" value="1"/>
</dbReference>
<evidence type="ECO:0000313" key="3">
    <source>
        <dbReference type="Proteomes" id="UP000323142"/>
    </source>
</evidence>
<dbReference type="AlphaFoldDB" id="A0A5B2W090"/>
<accession>A0A5B2W090</accession>
<feature type="domain" description="NADPH-dependent FMN reductase-like" evidence="1">
    <location>
        <begin position="7"/>
        <end position="151"/>
    </location>
</feature>
<dbReference type="SUPFAM" id="SSF52218">
    <property type="entry name" value="Flavoproteins"/>
    <property type="match status" value="1"/>
</dbReference>
<dbReference type="RefSeq" id="WP_149815314.1">
    <property type="nucleotide sequence ID" value="NZ_VUOA01000005.1"/>
</dbReference>
<sequence length="192" mass="20604">MSLSPIRVAGISGSLRRGSLNSAALRAAQALAPEGMTIEIAEIGDMPHYNEDLRAGGYPAPVERFRAQLAAADAILFVTPEYNYSIPGVLKNAIDWGSRPPEQPFNDKPVAIMGASGGLLGTARAQYQLRQMLVFLNAHPINKPEVMIGQAPSKFDEAGNLTDETTKKFIGDLLTSLAAWTRRLKAPAMAAE</sequence>
<dbReference type="EMBL" id="VUOA01000005">
    <property type="protein sequence ID" value="KAA2244002.1"/>
    <property type="molecule type" value="Genomic_DNA"/>
</dbReference>
<gene>
    <name evidence="2" type="ORF">F0L46_01770</name>
</gene>
<name>A0A5B2W090_9HYPH</name>
<dbReference type="Proteomes" id="UP000323142">
    <property type="component" value="Unassembled WGS sequence"/>
</dbReference>
<dbReference type="InterPro" id="IPR050712">
    <property type="entry name" value="NAD(P)H-dep_reductase"/>
</dbReference>
<protein>
    <submittedName>
        <fullName evidence="2">NAD(P)H-dependent oxidoreductase</fullName>
    </submittedName>
</protein>
<proteinExistence type="predicted"/>
<dbReference type="GO" id="GO:0005829">
    <property type="term" value="C:cytosol"/>
    <property type="evidence" value="ECO:0007669"/>
    <property type="project" value="TreeGrafter"/>
</dbReference>
<reference evidence="2 3" key="1">
    <citation type="submission" date="2019-09" db="EMBL/GenBank/DDBJ databases">
        <title>Salinarimonas rosea gen. nov., sp. nov., a new member of the a-2 subgroup of the Proteobacteria.</title>
        <authorList>
            <person name="Liu J."/>
        </authorList>
    </citation>
    <scope>NUCLEOTIDE SEQUENCE [LARGE SCALE GENOMIC DNA]</scope>
    <source>
        <strain evidence="2 3">BN140002</strain>
    </source>
</reference>
<dbReference type="PANTHER" id="PTHR30543">
    <property type="entry name" value="CHROMATE REDUCTASE"/>
    <property type="match status" value="1"/>
</dbReference>
<dbReference type="Pfam" id="PF03358">
    <property type="entry name" value="FMN_red"/>
    <property type="match status" value="1"/>
</dbReference>
<reference evidence="2 3" key="2">
    <citation type="submission" date="2019-09" db="EMBL/GenBank/DDBJ databases">
        <authorList>
            <person name="Jin C."/>
        </authorList>
    </citation>
    <scope>NUCLEOTIDE SEQUENCE [LARGE SCALE GENOMIC DNA]</scope>
    <source>
        <strain evidence="2 3">BN140002</strain>
    </source>
</reference>
<dbReference type="OrthoDB" id="9812295at2"/>
<dbReference type="GO" id="GO:0010181">
    <property type="term" value="F:FMN binding"/>
    <property type="evidence" value="ECO:0007669"/>
    <property type="project" value="TreeGrafter"/>
</dbReference>
<dbReference type="GO" id="GO:0016491">
    <property type="term" value="F:oxidoreductase activity"/>
    <property type="evidence" value="ECO:0007669"/>
    <property type="project" value="InterPro"/>
</dbReference>
<dbReference type="InterPro" id="IPR029039">
    <property type="entry name" value="Flavoprotein-like_sf"/>
</dbReference>
<evidence type="ECO:0000259" key="1">
    <source>
        <dbReference type="Pfam" id="PF03358"/>
    </source>
</evidence>